<accession>A0ABY7LSF9</accession>
<proteinExistence type="predicted"/>
<dbReference type="InterPro" id="IPR047216">
    <property type="entry name" value="Endonuclease_DUF559_bact"/>
</dbReference>
<dbReference type="PANTHER" id="PTHR38590">
    <property type="entry name" value="BLL0828 PROTEIN"/>
    <property type="match status" value="1"/>
</dbReference>
<evidence type="ECO:0000313" key="4">
    <source>
        <dbReference type="EMBL" id="WBA43356.1"/>
    </source>
</evidence>
<evidence type="ECO:0000256" key="1">
    <source>
        <dbReference type="SAM" id="MobiDB-lite"/>
    </source>
</evidence>
<dbReference type="CDD" id="cd01038">
    <property type="entry name" value="Endonuclease_DUF559"/>
    <property type="match status" value="1"/>
</dbReference>
<dbReference type="RefSeq" id="WP_269561395.1">
    <property type="nucleotide sequence ID" value="NZ_CP114767.1"/>
</dbReference>
<feature type="domain" description="PD-(D/E)XK endonuclease-like" evidence="3">
    <location>
        <begin position="882"/>
        <end position="1176"/>
    </location>
</feature>
<reference evidence="4 5" key="1">
    <citation type="submission" date="2022-12" db="EMBL/GenBank/DDBJ databases">
        <title>Hymenobacter canadensis sp. nov. isolated from lake water of the Cambridge Bay, Canada.</title>
        <authorList>
            <person name="Kim W.H."/>
            <person name="Lee Y.M."/>
        </authorList>
    </citation>
    <scope>NUCLEOTIDE SEQUENCE [LARGE SCALE GENOMIC DNA]</scope>
    <source>
        <strain evidence="4 5">PAMC 29467</strain>
    </source>
</reference>
<dbReference type="SUPFAM" id="SSF52980">
    <property type="entry name" value="Restriction endonuclease-like"/>
    <property type="match status" value="1"/>
</dbReference>
<dbReference type="Pfam" id="PF12705">
    <property type="entry name" value="PDDEXK_1"/>
    <property type="match status" value="1"/>
</dbReference>
<name>A0ABY7LSF9_9BACT</name>
<dbReference type="Gene3D" id="3.40.960.10">
    <property type="entry name" value="VSR Endonuclease"/>
    <property type="match status" value="1"/>
</dbReference>
<feature type="domain" description="DUF559" evidence="2">
    <location>
        <begin position="702"/>
        <end position="810"/>
    </location>
</feature>
<feature type="region of interest" description="Disordered" evidence="1">
    <location>
        <begin position="832"/>
        <end position="864"/>
    </location>
</feature>
<dbReference type="Gene3D" id="3.90.320.10">
    <property type="match status" value="1"/>
</dbReference>
<dbReference type="EMBL" id="CP114767">
    <property type="protein sequence ID" value="WBA43356.1"/>
    <property type="molecule type" value="Genomic_DNA"/>
</dbReference>
<dbReference type="InterPro" id="IPR011604">
    <property type="entry name" value="PDDEXK-like_dom_sf"/>
</dbReference>
<evidence type="ECO:0000313" key="5">
    <source>
        <dbReference type="Proteomes" id="UP001211005"/>
    </source>
</evidence>
<protein>
    <submittedName>
        <fullName evidence="4">PD-(D/E)XK nuclease family protein</fullName>
    </submittedName>
</protein>
<dbReference type="InterPro" id="IPR038726">
    <property type="entry name" value="PDDEXK_AddAB-type"/>
</dbReference>
<sequence>MNSLLPPVVSPASVSTESFLSQMARDLTARYAPEELSDLVVVVPTRRAVVYLKNELAMATDAGEALWSPRVAAMEDYMVELAGVQVEEPITLQLLLYDILRDIDPKLDFDRFVSWAGLLLEDFSSLDQNLAPADKVFEYLSQAKALERWDLGEAPKPESMTAGYFRFWDDLSKVYYRLRQRMLSQHVAYPGLAYRRAAERVAEQLAAGQALPRHVFLGLGFLSKAEERLILQLLKAGLAEVRFDGDAFYMDADTPNRAGQHLRRYLKNWELPLDDFGGPAELLRGLPRHVRFVGVANASMQGKVAGQLLAAGRLAHPTGTVAVVLPDETLLLPVLHGLPPDAVPDYNVTMGLSFQSTPLFNLVDLLFEVHLTGIREGSSETGYGVPRYHHLAVTKLLGHPFLRRYQQWLDKQPNPEYHGLLDHICRAIVKRNAVLLPATELLELGKEHALIAALFKTWDTCDDIIAACYTLIDLLKQVYQEQHSAIEAEYLYLFYTLVKRLDSVFDCREQRLSVRSFRRFLYEQMTRTRLPFSGEPIADVQVMGLLETRALDFDHIILLSCNENVLPAPKRHTSLFPYDVLTEFRLPTYADQEAATAYHFWRLLQRARRVDLVHVLPGAEGTRTGERSRFLLQLQNDLLPQSPQMVLEDVVAVVTGANEGPHPPAPSPKGEGEPDELQMSSAEKYDDGTLHWNTADPKAYQKTREYGRNMRKAPTEAENILWQALRGRKLANGAKFRRQHHIGQFIVDFASLENWLAVEVDGEIHDQPAQAEYDHGRTHELGERGFHLLRFSNTQVLSQLPAVLHKIEDTISQINGLPATATTAPLTRLTTPTTHAAVAPPSPLGEGGRGGEAPPAPPLGDLTLDKDAGMLQALRLLLDKGLSPTALNEYLACSLKFYFNRVARFREADEVEEALGADGFGTVVHEALEDLLTPFQKSGQPLTAADIPGLMQLAPMMVQKALRKEEKDRHARADEGLNHVLGQVASQLVRRYLEGLLTEKDGLPLQIQGLEEELHATVFVPLPDGEKLPVRLVGFADRVDQLPDGRLRVVDYKTGLVLAHELKLQKRNQTAAEAAERLVLDATYSADKVRQLWLYRFMLAQNGRPAADAAIISLRNLPAGPMPADMGFITADGQDFLPRSEELLGRIIRRILDPQEPIRKTDDLDKCQYCPYKGICAR</sequence>
<evidence type="ECO:0000259" key="3">
    <source>
        <dbReference type="Pfam" id="PF12705"/>
    </source>
</evidence>
<evidence type="ECO:0000259" key="2">
    <source>
        <dbReference type="Pfam" id="PF04480"/>
    </source>
</evidence>
<dbReference type="Proteomes" id="UP001211005">
    <property type="component" value="Chromosome"/>
</dbReference>
<dbReference type="InterPro" id="IPR007569">
    <property type="entry name" value="DUF559"/>
</dbReference>
<dbReference type="Pfam" id="PF04480">
    <property type="entry name" value="DUF559"/>
    <property type="match status" value="1"/>
</dbReference>
<dbReference type="InterPro" id="IPR011335">
    <property type="entry name" value="Restrct_endonuc-II-like"/>
</dbReference>
<dbReference type="InterPro" id="IPR027417">
    <property type="entry name" value="P-loop_NTPase"/>
</dbReference>
<keyword evidence="5" id="KW-1185">Reference proteome</keyword>
<organism evidence="4 5">
    <name type="scientific">Hymenobacter canadensis</name>
    <dbReference type="NCBI Taxonomy" id="2999067"/>
    <lineage>
        <taxon>Bacteria</taxon>
        <taxon>Pseudomonadati</taxon>
        <taxon>Bacteroidota</taxon>
        <taxon>Cytophagia</taxon>
        <taxon>Cytophagales</taxon>
        <taxon>Hymenobacteraceae</taxon>
        <taxon>Hymenobacter</taxon>
    </lineage>
</organism>
<dbReference type="PANTHER" id="PTHR38590:SF1">
    <property type="entry name" value="BLL0828 PROTEIN"/>
    <property type="match status" value="1"/>
</dbReference>
<dbReference type="SUPFAM" id="SSF52540">
    <property type="entry name" value="P-loop containing nucleoside triphosphate hydrolases"/>
    <property type="match status" value="1"/>
</dbReference>
<feature type="region of interest" description="Disordered" evidence="1">
    <location>
        <begin position="656"/>
        <end position="678"/>
    </location>
</feature>
<gene>
    <name evidence="4" type="ORF">O3303_07255</name>
</gene>